<gene>
    <name evidence="1" type="ORF">O3P69_018515</name>
</gene>
<accession>A0AAW0T542</accession>
<dbReference type="Proteomes" id="UP001487740">
    <property type="component" value="Unassembled WGS sequence"/>
</dbReference>
<reference evidence="1 2" key="1">
    <citation type="submission" date="2023-03" db="EMBL/GenBank/DDBJ databases">
        <title>High-quality genome of Scylla paramamosain provides insights in environmental adaptation.</title>
        <authorList>
            <person name="Zhang L."/>
        </authorList>
    </citation>
    <scope>NUCLEOTIDE SEQUENCE [LARGE SCALE GENOMIC DNA]</scope>
    <source>
        <strain evidence="1">LZ_2023a</strain>
        <tissue evidence="1">Muscle</tissue>
    </source>
</reference>
<evidence type="ECO:0000313" key="2">
    <source>
        <dbReference type="Proteomes" id="UP001487740"/>
    </source>
</evidence>
<dbReference type="EMBL" id="JARAKH010000040">
    <property type="protein sequence ID" value="KAK8381487.1"/>
    <property type="molecule type" value="Genomic_DNA"/>
</dbReference>
<protein>
    <submittedName>
        <fullName evidence="1">Uncharacterized protein</fullName>
    </submittedName>
</protein>
<evidence type="ECO:0000313" key="1">
    <source>
        <dbReference type="EMBL" id="KAK8381487.1"/>
    </source>
</evidence>
<proteinExistence type="predicted"/>
<dbReference type="AlphaFoldDB" id="A0AAW0T542"/>
<organism evidence="1 2">
    <name type="scientific">Scylla paramamosain</name>
    <name type="common">Mud crab</name>
    <dbReference type="NCBI Taxonomy" id="85552"/>
    <lineage>
        <taxon>Eukaryota</taxon>
        <taxon>Metazoa</taxon>
        <taxon>Ecdysozoa</taxon>
        <taxon>Arthropoda</taxon>
        <taxon>Crustacea</taxon>
        <taxon>Multicrustacea</taxon>
        <taxon>Malacostraca</taxon>
        <taxon>Eumalacostraca</taxon>
        <taxon>Eucarida</taxon>
        <taxon>Decapoda</taxon>
        <taxon>Pleocyemata</taxon>
        <taxon>Brachyura</taxon>
        <taxon>Eubrachyura</taxon>
        <taxon>Portunoidea</taxon>
        <taxon>Portunidae</taxon>
        <taxon>Portuninae</taxon>
        <taxon>Scylla</taxon>
    </lineage>
</organism>
<keyword evidence="2" id="KW-1185">Reference proteome</keyword>
<name>A0AAW0T542_SCYPA</name>
<sequence length="176" mass="18289">MLQALVGDLRPTKLTLTWSWSSSECLRVPYWDCQATTAIHSQCFPDPDDIHPPSSFAAACGSAYTSPTISSFAATCSFACTSLATSSCATICSLACPSPSTSSCAVACSAAYISPTTYSTPAITTTSCPAKSRSRGRTQTLASGCSDHELLVQIAGAQQQMAAVQQQALQQIAASQ</sequence>
<comment type="caution">
    <text evidence="1">The sequence shown here is derived from an EMBL/GenBank/DDBJ whole genome shotgun (WGS) entry which is preliminary data.</text>
</comment>